<comment type="caution">
    <text evidence="1">The sequence shown here is derived from an EMBL/GenBank/DDBJ whole genome shotgun (WGS) entry which is preliminary data.</text>
</comment>
<name>A0ACB7Y176_9ERIC</name>
<sequence length="375" mass="40713">MMSFSDVAAAASSSLAYMRRQAVDSGAVVCRYVHRGAALLLAHPRITVACAMALLAATFWLPYSSTPASRPTLDLTLPGDVEGGGNIGGKGTTDHGETTSWAKFFRGRPMFILGDSTVAAGNFMMTQFPYEVDLPAGSPPTGRFSNRFTIADYAAIQNGSPIPQVPLVNGSLGGDWKTSHGVNFASAGCGILNWTHPPEFTATVVTTNLPYCLLVFFKPNYRSLYARGARQFLINNIGPIGCIPNKRNRVRNPVTREKECDEELNKCSKEYNRRLEIALRGLAAEDQEATFVLADSAALFSDIINTPAKYGFTVTEDPCCGTWNPAKTMYLCSINSGFCSNRNATLFFDGAHASDEASRLFINSCFEGKICRKIM</sequence>
<reference evidence="1 2" key="1">
    <citation type="journal article" date="2021" name="Hortic Res">
        <title>High-quality reference genome and annotation aids understanding of berry development for evergreen blueberry (Vaccinium darrowii).</title>
        <authorList>
            <person name="Yu J."/>
            <person name="Hulse-Kemp A.M."/>
            <person name="Babiker E."/>
            <person name="Staton M."/>
        </authorList>
    </citation>
    <scope>NUCLEOTIDE SEQUENCE [LARGE SCALE GENOMIC DNA]</scope>
    <source>
        <strain evidence="2">cv. NJ 8807/NJ 8810</strain>
        <tissue evidence="1">Young leaf</tissue>
    </source>
</reference>
<evidence type="ECO:0000313" key="2">
    <source>
        <dbReference type="Proteomes" id="UP000828048"/>
    </source>
</evidence>
<organism evidence="1 2">
    <name type="scientific">Vaccinium darrowii</name>
    <dbReference type="NCBI Taxonomy" id="229202"/>
    <lineage>
        <taxon>Eukaryota</taxon>
        <taxon>Viridiplantae</taxon>
        <taxon>Streptophyta</taxon>
        <taxon>Embryophyta</taxon>
        <taxon>Tracheophyta</taxon>
        <taxon>Spermatophyta</taxon>
        <taxon>Magnoliopsida</taxon>
        <taxon>eudicotyledons</taxon>
        <taxon>Gunneridae</taxon>
        <taxon>Pentapetalae</taxon>
        <taxon>asterids</taxon>
        <taxon>Ericales</taxon>
        <taxon>Ericaceae</taxon>
        <taxon>Vaccinioideae</taxon>
        <taxon>Vaccinieae</taxon>
        <taxon>Vaccinium</taxon>
    </lineage>
</organism>
<gene>
    <name evidence="1" type="ORF">Vadar_020536</name>
</gene>
<keyword evidence="2" id="KW-1185">Reference proteome</keyword>
<evidence type="ECO:0000313" key="1">
    <source>
        <dbReference type="EMBL" id="KAH7846993.1"/>
    </source>
</evidence>
<dbReference type="EMBL" id="CM037155">
    <property type="protein sequence ID" value="KAH7846993.1"/>
    <property type="molecule type" value="Genomic_DNA"/>
</dbReference>
<protein>
    <submittedName>
        <fullName evidence="1">Uncharacterized protein</fullName>
    </submittedName>
</protein>
<accession>A0ACB7Y176</accession>
<proteinExistence type="predicted"/>
<dbReference type="Proteomes" id="UP000828048">
    <property type="component" value="Chromosome 5"/>
</dbReference>